<dbReference type="AlphaFoldDB" id="A0A9W8DIJ9"/>
<reference evidence="1" key="1">
    <citation type="submission" date="2022-07" db="EMBL/GenBank/DDBJ databases">
        <title>Phylogenomic reconstructions and comparative analyses of Kickxellomycotina fungi.</title>
        <authorList>
            <person name="Reynolds N.K."/>
            <person name="Stajich J.E."/>
            <person name="Barry K."/>
            <person name="Grigoriev I.V."/>
            <person name="Crous P."/>
            <person name="Smith M.E."/>
        </authorList>
    </citation>
    <scope>NUCLEOTIDE SEQUENCE</scope>
    <source>
        <strain evidence="1">NBRC 100468</strain>
    </source>
</reference>
<keyword evidence="2" id="KW-1185">Reference proteome</keyword>
<dbReference type="EMBL" id="JANBPU010000811">
    <property type="protein sequence ID" value="KAJ1909152.1"/>
    <property type="molecule type" value="Genomic_DNA"/>
</dbReference>
<accession>A0A9W8DIJ9</accession>
<sequence length="244" mass="29415">MSELETIPYPAKFLSKEFIWAVEKIFDYDFLSRNNNSKVTVFHRWLKNLFHAALMKIIPEIIEYFKKRQKDGIYRYHPNSDKLRGDGDWLLYHFCISVIKELWWVFHKAIEQAFETLIEIQQFSKISVRKRGQLQVEGEISKDNIDKFQKIYNRLLEDIKILEAFREFLFKVKIPDFIFQSYNMYALGCLNLINGLFKISEAIFANCTSALCWSAVARQYLERKYLDEKNRYKYNRPIMNRKKL</sequence>
<evidence type="ECO:0000313" key="2">
    <source>
        <dbReference type="Proteomes" id="UP001150538"/>
    </source>
</evidence>
<name>A0A9W8DIJ9_9FUNG</name>
<evidence type="ECO:0000313" key="1">
    <source>
        <dbReference type="EMBL" id="KAJ1909152.1"/>
    </source>
</evidence>
<protein>
    <submittedName>
        <fullName evidence="1">Uncharacterized protein</fullName>
    </submittedName>
</protein>
<proteinExistence type="predicted"/>
<comment type="caution">
    <text evidence="1">The sequence shown here is derived from an EMBL/GenBank/DDBJ whole genome shotgun (WGS) entry which is preliminary data.</text>
</comment>
<dbReference type="Proteomes" id="UP001150538">
    <property type="component" value="Unassembled WGS sequence"/>
</dbReference>
<gene>
    <name evidence="1" type="ORF">H4219_006439</name>
</gene>
<organism evidence="1 2">
    <name type="scientific">Mycoemilia scoparia</name>
    <dbReference type="NCBI Taxonomy" id="417184"/>
    <lineage>
        <taxon>Eukaryota</taxon>
        <taxon>Fungi</taxon>
        <taxon>Fungi incertae sedis</taxon>
        <taxon>Zoopagomycota</taxon>
        <taxon>Kickxellomycotina</taxon>
        <taxon>Kickxellomycetes</taxon>
        <taxon>Kickxellales</taxon>
        <taxon>Kickxellaceae</taxon>
        <taxon>Mycoemilia</taxon>
    </lineage>
</organism>